<dbReference type="Proteomes" id="UP000014760">
    <property type="component" value="Unassembled WGS sequence"/>
</dbReference>
<reference evidence="2 4" key="2">
    <citation type="journal article" date="2013" name="Nature">
        <title>Insights into bilaterian evolution from three spiralian genomes.</title>
        <authorList>
            <person name="Simakov O."/>
            <person name="Marletaz F."/>
            <person name="Cho S.J."/>
            <person name="Edsinger-Gonzales E."/>
            <person name="Havlak P."/>
            <person name="Hellsten U."/>
            <person name="Kuo D.H."/>
            <person name="Larsson T."/>
            <person name="Lv J."/>
            <person name="Arendt D."/>
            <person name="Savage R."/>
            <person name="Osoegawa K."/>
            <person name="de Jong P."/>
            <person name="Grimwood J."/>
            <person name="Chapman J.A."/>
            <person name="Shapiro H."/>
            <person name="Aerts A."/>
            <person name="Otillar R.P."/>
            <person name="Terry A.Y."/>
            <person name="Boore J.L."/>
            <person name="Grigoriev I.V."/>
            <person name="Lindberg D.R."/>
            <person name="Seaver E.C."/>
            <person name="Weisblat D.A."/>
            <person name="Putnam N.H."/>
            <person name="Rokhsar D.S."/>
        </authorList>
    </citation>
    <scope>NUCLEOTIDE SEQUENCE</scope>
    <source>
        <strain evidence="2 4">I ESC-2004</strain>
    </source>
</reference>
<reference evidence="4" key="1">
    <citation type="submission" date="2012-12" db="EMBL/GenBank/DDBJ databases">
        <authorList>
            <person name="Hellsten U."/>
            <person name="Grimwood J."/>
            <person name="Chapman J.A."/>
            <person name="Shapiro H."/>
            <person name="Aerts A."/>
            <person name="Otillar R.P."/>
            <person name="Terry A.Y."/>
            <person name="Boore J.L."/>
            <person name="Simakov O."/>
            <person name="Marletaz F."/>
            <person name="Cho S.-J."/>
            <person name="Edsinger-Gonzales E."/>
            <person name="Havlak P."/>
            <person name="Kuo D.-H."/>
            <person name="Larsson T."/>
            <person name="Lv J."/>
            <person name="Arendt D."/>
            <person name="Savage R."/>
            <person name="Osoegawa K."/>
            <person name="de Jong P."/>
            <person name="Lindberg D.R."/>
            <person name="Seaver E.C."/>
            <person name="Weisblat D.A."/>
            <person name="Putnam N.H."/>
            <person name="Grigoriev I.V."/>
            <person name="Rokhsar D.S."/>
        </authorList>
    </citation>
    <scope>NUCLEOTIDE SEQUENCE</scope>
    <source>
        <strain evidence="4">I ESC-2004</strain>
    </source>
</reference>
<name>R7UMV3_CAPTE</name>
<feature type="region of interest" description="Disordered" evidence="1">
    <location>
        <begin position="78"/>
        <end position="114"/>
    </location>
</feature>
<dbReference type="EMBL" id="KB302197">
    <property type="protein sequence ID" value="ELU04587.1"/>
    <property type="molecule type" value="Genomic_DNA"/>
</dbReference>
<keyword evidence="4" id="KW-1185">Reference proteome</keyword>
<dbReference type="HOGENOM" id="CLU_1662466_0_0_1"/>
<dbReference type="AlphaFoldDB" id="R7UMV3"/>
<accession>R7UMV3</accession>
<evidence type="ECO:0000313" key="4">
    <source>
        <dbReference type="Proteomes" id="UP000014760"/>
    </source>
</evidence>
<dbReference type="EnsemblMetazoa" id="CapteT207388">
    <property type="protein sequence ID" value="CapteP207388"/>
    <property type="gene ID" value="CapteG207388"/>
</dbReference>
<evidence type="ECO:0000256" key="1">
    <source>
        <dbReference type="SAM" id="MobiDB-lite"/>
    </source>
</evidence>
<reference evidence="3" key="3">
    <citation type="submission" date="2015-06" db="UniProtKB">
        <authorList>
            <consortium name="EnsemblMetazoa"/>
        </authorList>
    </citation>
    <scope>IDENTIFICATION</scope>
</reference>
<gene>
    <name evidence="2" type="ORF">CAPTEDRAFT_207388</name>
</gene>
<dbReference type="EMBL" id="AMQN01001397">
    <property type="status" value="NOT_ANNOTATED_CDS"/>
    <property type="molecule type" value="Genomic_DNA"/>
</dbReference>
<sequence>MPIEKFTQAIGQPLCCLDKGGDDEDDVGLDWVFRPCPSEKHVVQGWRNLHMSYSAVKTIEARDWRNRGGRSASVCIRAPRHSDGKQLQQQHQQKQQAREPRSSEPAGEAGGEVDEAAVGTRLLLLFRRPSTSATDDGPCDEERLLICKRETHNACSRGY</sequence>
<protein>
    <submittedName>
        <fullName evidence="2 3">Uncharacterized protein</fullName>
    </submittedName>
</protein>
<feature type="compositionally biased region" description="Low complexity" evidence="1">
    <location>
        <begin position="85"/>
        <end position="95"/>
    </location>
</feature>
<evidence type="ECO:0000313" key="3">
    <source>
        <dbReference type="EnsemblMetazoa" id="CapteP207388"/>
    </source>
</evidence>
<organism evidence="2">
    <name type="scientific">Capitella teleta</name>
    <name type="common">Polychaete worm</name>
    <dbReference type="NCBI Taxonomy" id="283909"/>
    <lineage>
        <taxon>Eukaryota</taxon>
        <taxon>Metazoa</taxon>
        <taxon>Spiralia</taxon>
        <taxon>Lophotrochozoa</taxon>
        <taxon>Annelida</taxon>
        <taxon>Polychaeta</taxon>
        <taxon>Sedentaria</taxon>
        <taxon>Scolecida</taxon>
        <taxon>Capitellidae</taxon>
        <taxon>Capitella</taxon>
    </lineage>
</organism>
<proteinExistence type="predicted"/>
<evidence type="ECO:0000313" key="2">
    <source>
        <dbReference type="EMBL" id="ELU04587.1"/>
    </source>
</evidence>